<evidence type="ECO:0000313" key="2">
    <source>
        <dbReference type="Proteomes" id="UP001595900"/>
    </source>
</evidence>
<dbReference type="Proteomes" id="UP001595900">
    <property type="component" value="Unassembled WGS sequence"/>
</dbReference>
<gene>
    <name evidence="1" type="ORF">ACFOYW_04950</name>
</gene>
<protein>
    <submittedName>
        <fullName evidence="1">Uncharacterized protein</fullName>
    </submittedName>
</protein>
<accession>A0ABV8Q5T1</accession>
<keyword evidence="2" id="KW-1185">Reference proteome</keyword>
<dbReference type="RefSeq" id="WP_390227615.1">
    <property type="nucleotide sequence ID" value="NZ_JBHSCN010000003.1"/>
</dbReference>
<name>A0ABV8Q5T1_9MICO</name>
<proteinExistence type="predicted"/>
<organism evidence="1 2">
    <name type="scientific">Gryllotalpicola reticulitermitis</name>
    <dbReference type="NCBI Taxonomy" id="1184153"/>
    <lineage>
        <taxon>Bacteria</taxon>
        <taxon>Bacillati</taxon>
        <taxon>Actinomycetota</taxon>
        <taxon>Actinomycetes</taxon>
        <taxon>Micrococcales</taxon>
        <taxon>Microbacteriaceae</taxon>
        <taxon>Gryllotalpicola</taxon>
    </lineage>
</organism>
<dbReference type="EMBL" id="JBHSCN010000003">
    <property type="protein sequence ID" value="MFC4242714.1"/>
    <property type="molecule type" value="Genomic_DNA"/>
</dbReference>
<reference evidence="2" key="1">
    <citation type="journal article" date="2019" name="Int. J. Syst. Evol. Microbiol.">
        <title>The Global Catalogue of Microorganisms (GCM) 10K type strain sequencing project: providing services to taxonomists for standard genome sequencing and annotation.</title>
        <authorList>
            <consortium name="The Broad Institute Genomics Platform"/>
            <consortium name="The Broad Institute Genome Sequencing Center for Infectious Disease"/>
            <person name="Wu L."/>
            <person name="Ma J."/>
        </authorList>
    </citation>
    <scope>NUCLEOTIDE SEQUENCE [LARGE SCALE GENOMIC DNA]</scope>
    <source>
        <strain evidence="2">CGMCC 1.10363</strain>
    </source>
</reference>
<evidence type="ECO:0000313" key="1">
    <source>
        <dbReference type="EMBL" id="MFC4242714.1"/>
    </source>
</evidence>
<sequence>MNSVTVTLADRSYTLRRGTSVRWLKRRLVAAARRGAGFVRLPLASGPEVHALVNRSMPVTIEFRNTARVAAPSEWVPEPDLDLLDLERGPALVF</sequence>
<comment type="caution">
    <text evidence="1">The sequence shown here is derived from an EMBL/GenBank/DDBJ whole genome shotgun (WGS) entry which is preliminary data.</text>
</comment>